<evidence type="ECO:0000256" key="2">
    <source>
        <dbReference type="ARBA" id="ARBA00023054"/>
    </source>
</evidence>
<evidence type="ECO:0000313" key="4">
    <source>
        <dbReference type="EMBL" id="GAX77797.1"/>
    </source>
</evidence>
<dbReference type="OrthoDB" id="3973241at2759"/>
<dbReference type="GO" id="GO:0032511">
    <property type="term" value="P:late endosome to vacuole transport via multivesicular body sorting pathway"/>
    <property type="evidence" value="ECO:0007669"/>
    <property type="project" value="TreeGrafter"/>
</dbReference>
<dbReference type="STRING" id="1157962.A0A250X3Z3"/>
<gene>
    <name evidence="4" type="ORF">CEUSTIGMA_g5240.t1</name>
</gene>
<feature type="compositionally biased region" description="Basic and acidic residues" evidence="3">
    <location>
        <begin position="7"/>
        <end position="32"/>
    </location>
</feature>
<dbReference type="AlphaFoldDB" id="A0A250X3Z3"/>
<keyword evidence="2" id="KW-0175">Coiled coil</keyword>
<dbReference type="InterPro" id="IPR005024">
    <property type="entry name" value="Snf7_fam"/>
</dbReference>
<dbReference type="Pfam" id="PF03357">
    <property type="entry name" value="Snf7"/>
    <property type="match status" value="1"/>
</dbReference>
<organism evidence="4 5">
    <name type="scientific">Chlamydomonas eustigma</name>
    <dbReference type="NCBI Taxonomy" id="1157962"/>
    <lineage>
        <taxon>Eukaryota</taxon>
        <taxon>Viridiplantae</taxon>
        <taxon>Chlorophyta</taxon>
        <taxon>core chlorophytes</taxon>
        <taxon>Chlorophyceae</taxon>
        <taxon>CS clade</taxon>
        <taxon>Chlamydomonadales</taxon>
        <taxon>Chlamydomonadaceae</taxon>
        <taxon>Chlamydomonas</taxon>
    </lineage>
</organism>
<dbReference type="Gene3D" id="6.10.250.1710">
    <property type="match status" value="1"/>
</dbReference>
<feature type="compositionally biased region" description="Basic and acidic residues" evidence="3">
    <location>
        <begin position="205"/>
        <end position="215"/>
    </location>
</feature>
<reference evidence="4 5" key="1">
    <citation type="submission" date="2017-08" db="EMBL/GenBank/DDBJ databases">
        <title>Acidophilic green algal genome provides insights into adaptation to an acidic environment.</title>
        <authorList>
            <person name="Hirooka S."/>
            <person name="Hirose Y."/>
            <person name="Kanesaki Y."/>
            <person name="Higuchi S."/>
            <person name="Fujiwara T."/>
            <person name="Onuma R."/>
            <person name="Era A."/>
            <person name="Ohbayashi R."/>
            <person name="Uzuka A."/>
            <person name="Nozaki H."/>
            <person name="Yoshikawa H."/>
            <person name="Miyagishima S.Y."/>
        </authorList>
    </citation>
    <scope>NUCLEOTIDE SEQUENCE [LARGE SCALE GENOMIC DNA]</scope>
    <source>
        <strain evidence="4 5">NIES-2499</strain>
    </source>
</reference>
<comment type="similarity">
    <text evidence="1">Belongs to the SNF7 family.</text>
</comment>
<accession>A0A250X3Z3</accession>
<proteinExistence type="inferred from homology"/>
<protein>
    <recommendedName>
        <fullName evidence="6">Charged multivesicular body protein 5</fullName>
    </recommendedName>
</protein>
<evidence type="ECO:0000256" key="1">
    <source>
        <dbReference type="ARBA" id="ARBA00006190"/>
    </source>
</evidence>
<dbReference type="GO" id="GO:0006900">
    <property type="term" value="P:vesicle budding from membrane"/>
    <property type="evidence" value="ECO:0007669"/>
    <property type="project" value="TreeGrafter"/>
</dbReference>
<dbReference type="PANTHER" id="PTHR22761">
    <property type="entry name" value="CHARGED MULTIVESICULAR BODY PROTEIN"/>
    <property type="match status" value="1"/>
</dbReference>
<dbReference type="PANTHER" id="PTHR22761:SF12">
    <property type="entry name" value="CHARGED MULTIVESICULAR BODY PROTEIN 5"/>
    <property type="match status" value="1"/>
</dbReference>
<feature type="region of interest" description="Disordered" evidence="3">
    <location>
        <begin position="179"/>
        <end position="222"/>
    </location>
</feature>
<keyword evidence="5" id="KW-1185">Reference proteome</keyword>
<evidence type="ECO:0000313" key="5">
    <source>
        <dbReference type="Proteomes" id="UP000232323"/>
    </source>
</evidence>
<evidence type="ECO:0008006" key="6">
    <source>
        <dbReference type="Google" id="ProtNLM"/>
    </source>
</evidence>
<sequence length="222" mass="25295">MRRIFGAKKEVVPPHTLDEASERMQDRGDRMDDKVKQLDDQLLKFKEQIKRTRPGPAQDAIKRRALQVLKQKRMYESQREQLAQQQFNVDQTKFTVDTVKDTVSTVQALAAASKEMKTVMKKNKELDINYIDKIQDEMFDMMDMTREINEAMGRSYDVPEDVDESDLMAELDGLEDDLGAEELGAGGAPSYLQEPELNLPSAPVNEHETVPEHELGLPALKS</sequence>
<feature type="region of interest" description="Disordered" evidence="3">
    <location>
        <begin position="1"/>
        <end position="32"/>
    </location>
</feature>
<dbReference type="EMBL" id="BEGY01000027">
    <property type="protein sequence ID" value="GAX77797.1"/>
    <property type="molecule type" value="Genomic_DNA"/>
</dbReference>
<name>A0A250X3Z3_9CHLO</name>
<dbReference type="Proteomes" id="UP000232323">
    <property type="component" value="Unassembled WGS sequence"/>
</dbReference>
<comment type="caution">
    <text evidence="4">The sequence shown here is derived from an EMBL/GenBank/DDBJ whole genome shotgun (WGS) entry which is preliminary data.</text>
</comment>
<dbReference type="GO" id="GO:0005771">
    <property type="term" value="C:multivesicular body"/>
    <property type="evidence" value="ECO:0007669"/>
    <property type="project" value="TreeGrafter"/>
</dbReference>
<evidence type="ECO:0000256" key="3">
    <source>
        <dbReference type="SAM" id="MobiDB-lite"/>
    </source>
</evidence>